<dbReference type="AlphaFoldDB" id="A0A0W0R5H3"/>
<keyword evidence="2" id="KW-0472">Membrane</keyword>
<evidence type="ECO:0000256" key="2">
    <source>
        <dbReference type="SAM" id="Phobius"/>
    </source>
</evidence>
<dbReference type="Proteomes" id="UP000281170">
    <property type="component" value="Plasmid 9"/>
</dbReference>
<sequence>MKNQFFLILKWIEGRNLSSLWRRLSSPTKPALAFQNVYKGFTILELLIVISLISLIIGFTVASYQESNKRSQIQRAIEDIKEIELAIENFYMEFGHKYPADLLAIGANNKLDPWGKPYQYLDISSLPDRSLDSRVRKDKNLYPINSDYDLYSMGEDGKTAASLGATESQDDVVRANNGGYIGLGSEY</sequence>
<evidence type="ECO:0000313" key="6">
    <source>
        <dbReference type="Proteomes" id="UP000281170"/>
    </source>
</evidence>
<dbReference type="Proteomes" id="UP000054859">
    <property type="component" value="Unassembled WGS sequence"/>
</dbReference>
<organism evidence="3 5">
    <name type="scientific">Legionella adelaidensis</name>
    <dbReference type="NCBI Taxonomy" id="45056"/>
    <lineage>
        <taxon>Bacteria</taxon>
        <taxon>Pseudomonadati</taxon>
        <taxon>Pseudomonadota</taxon>
        <taxon>Gammaproteobacteria</taxon>
        <taxon>Legionellales</taxon>
        <taxon>Legionellaceae</taxon>
        <taxon>Legionella</taxon>
    </lineage>
</organism>
<evidence type="ECO:0000313" key="4">
    <source>
        <dbReference type="EMBL" id="VEH84913.1"/>
    </source>
</evidence>
<evidence type="ECO:0000256" key="1">
    <source>
        <dbReference type="ARBA" id="ARBA00022481"/>
    </source>
</evidence>
<keyword evidence="5" id="KW-1185">Reference proteome</keyword>
<reference evidence="3 5" key="1">
    <citation type="submission" date="2015-11" db="EMBL/GenBank/DDBJ databases">
        <title>Identification of large and diverse effector repertoires of 38 Legionella species.</title>
        <authorList>
            <person name="Burstein D."/>
            <person name="Amaro F."/>
            <person name="Zusman T."/>
            <person name="Lifshitz Z."/>
            <person name="Cohen O."/>
            <person name="Gilbert J.A."/>
            <person name="Pupko T."/>
            <person name="Shuman H.A."/>
            <person name="Segal G."/>
        </authorList>
    </citation>
    <scope>NUCLEOTIDE SEQUENCE [LARGE SCALE GENOMIC DNA]</scope>
    <source>
        <strain evidence="3 5">1762-AUS-E</strain>
    </source>
</reference>
<feature type="transmembrane region" description="Helical" evidence="2">
    <location>
        <begin position="41"/>
        <end position="64"/>
    </location>
</feature>
<keyword evidence="4" id="KW-0614">Plasmid</keyword>
<keyword evidence="2" id="KW-1133">Transmembrane helix</keyword>
<proteinExistence type="predicted"/>
<evidence type="ECO:0000313" key="3">
    <source>
        <dbReference type="EMBL" id="KTC66317.1"/>
    </source>
</evidence>
<dbReference type="PRINTS" id="PR00813">
    <property type="entry name" value="BCTERIALGSPG"/>
</dbReference>
<reference evidence="4 6" key="2">
    <citation type="submission" date="2018-12" db="EMBL/GenBank/DDBJ databases">
        <authorList>
            <consortium name="Pathogen Informatics"/>
        </authorList>
    </citation>
    <scope>NUCLEOTIDE SEQUENCE [LARGE SCALE GENOMIC DNA]</scope>
    <source>
        <strain evidence="4 6">NCTC12735</strain>
        <plasmid evidence="6">9</plasmid>
    </source>
</reference>
<dbReference type="GO" id="GO:0015627">
    <property type="term" value="C:type II protein secretion system complex"/>
    <property type="evidence" value="ECO:0007669"/>
    <property type="project" value="InterPro"/>
</dbReference>
<dbReference type="NCBIfam" id="TIGR02532">
    <property type="entry name" value="IV_pilin_GFxxxE"/>
    <property type="match status" value="1"/>
</dbReference>
<gene>
    <name evidence="3" type="primary">xcpT</name>
    <name evidence="3" type="ORF">Lade_0975</name>
    <name evidence="4" type="ORF">NCTC12735_00533</name>
</gene>
<dbReference type="KEGG" id="ladl:NCTC12735_00533"/>
<dbReference type="SUPFAM" id="SSF54523">
    <property type="entry name" value="Pili subunits"/>
    <property type="match status" value="1"/>
</dbReference>
<dbReference type="InterPro" id="IPR000983">
    <property type="entry name" value="Bac_GSPG_pilin"/>
</dbReference>
<dbReference type="InterPro" id="IPR045584">
    <property type="entry name" value="Pilin-like"/>
</dbReference>
<geneLocation type="plasmid" evidence="4 6">
    <name>9</name>
</geneLocation>
<name>A0A0W0R5H3_9GAMM</name>
<dbReference type="InterPro" id="IPR012902">
    <property type="entry name" value="N_methyl_site"/>
</dbReference>
<evidence type="ECO:0000313" key="5">
    <source>
        <dbReference type="Proteomes" id="UP000054859"/>
    </source>
</evidence>
<dbReference type="STRING" id="45056.Lade_0975"/>
<dbReference type="Pfam" id="PF07963">
    <property type="entry name" value="N_methyl"/>
    <property type="match status" value="1"/>
</dbReference>
<keyword evidence="2" id="KW-0812">Transmembrane</keyword>
<accession>A0A0W0R5H3</accession>
<dbReference type="EMBL" id="LR134418">
    <property type="protein sequence ID" value="VEH84913.1"/>
    <property type="molecule type" value="Genomic_DNA"/>
</dbReference>
<dbReference type="Gene3D" id="3.30.700.10">
    <property type="entry name" value="Glycoprotein, Type 4 Pilin"/>
    <property type="match status" value="1"/>
</dbReference>
<dbReference type="EMBL" id="LNKA01000001">
    <property type="protein sequence ID" value="KTC66317.1"/>
    <property type="molecule type" value="Genomic_DNA"/>
</dbReference>
<dbReference type="GO" id="GO:0015628">
    <property type="term" value="P:protein secretion by the type II secretion system"/>
    <property type="evidence" value="ECO:0007669"/>
    <property type="project" value="InterPro"/>
</dbReference>
<dbReference type="PATRIC" id="fig|45056.6.peg.1010"/>
<keyword evidence="1" id="KW-0488">Methylation</keyword>
<protein>
    <submittedName>
        <fullName evidence="4">PilD-dependent protein pddA</fullName>
    </submittedName>
    <submittedName>
        <fullName evidence="3">Type II secretion system protein G</fullName>
    </submittedName>
</protein>